<keyword evidence="2" id="KW-0812">Transmembrane</keyword>
<evidence type="ECO:0000313" key="4">
    <source>
        <dbReference type="Proteomes" id="UP000663760"/>
    </source>
</evidence>
<evidence type="ECO:0000256" key="1">
    <source>
        <dbReference type="SAM" id="MobiDB-lite"/>
    </source>
</evidence>
<feature type="region of interest" description="Disordered" evidence="1">
    <location>
        <begin position="1"/>
        <end position="35"/>
    </location>
</feature>
<reference evidence="3" key="1">
    <citation type="submission" date="2020-02" db="EMBL/GenBank/DDBJ databases">
        <authorList>
            <person name="Scholz U."/>
            <person name="Mascher M."/>
            <person name="Fiebig A."/>
        </authorList>
    </citation>
    <scope>NUCLEOTIDE SEQUENCE</scope>
</reference>
<dbReference type="EMBL" id="LR746273">
    <property type="protein sequence ID" value="CAA7403728.1"/>
    <property type="molecule type" value="Genomic_DNA"/>
</dbReference>
<name>A0A7I8L343_SPIIN</name>
<protein>
    <submittedName>
        <fullName evidence="3">Uncharacterized protein</fullName>
    </submittedName>
</protein>
<organism evidence="3 4">
    <name type="scientific">Spirodela intermedia</name>
    <name type="common">Intermediate duckweed</name>
    <dbReference type="NCBI Taxonomy" id="51605"/>
    <lineage>
        <taxon>Eukaryota</taxon>
        <taxon>Viridiplantae</taxon>
        <taxon>Streptophyta</taxon>
        <taxon>Embryophyta</taxon>
        <taxon>Tracheophyta</taxon>
        <taxon>Spermatophyta</taxon>
        <taxon>Magnoliopsida</taxon>
        <taxon>Liliopsida</taxon>
        <taxon>Araceae</taxon>
        <taxon>Lemnoideae</taxon>
        <taxon>Spirodela</taxon>
    </lineage>
</organism>
<sequence length="204" mass="21917">MGKTSNSRLDSDSKVGGDDGMEESLSREDRSSVRGGGLATITDEAVVGIVISVPEEVATLKARSPKSIGMGLVISQDDKLPDASPKKKSFLRSESYSEECRKIIGFGELSQFLEVPLWYRKNGKGPLWIAFCILIGGLFLDVLISISLGVSALPENIIIGVLIMLGLGTALRLSLECCHGWRLRRNAPAPADTVANPPPRPLEV</sequence>
<keyword evidence="2" id="KW-1133">Transmembrane helix</keyword>
<feature type="transmembrane region" description="Helical" evidence="2">
    <location>
        <begin position="127"/>
        <end position="150"/>
    </location>
</feature>
<feature type="transmembrane region" description="Helical" evidence="2">
    <location>
        <begin position="156"/>
        <end position="175"/>
    </location>
</feature>
<evidence type="ECO:0000256" key="2">
    <source>
        <dbReference type="SAM" id="Phobius"/>
    </source>
</evidence>
<dbReference type="OrthoDB" id="273089at2759"/>
<keyword evidence="4" id="KW-1185">Reference proteome</keyword>
<evidence type="ECO:0000313" key="3">
    <source>
        <dbReference type="EMBL" id="CAA7403728.1"/>
    </source>
</evidence>
<gene>
    <name evidence="3" type="ORF">SI8410_10014406</name>
</gene>
<accession>A0A7I8L343</accession>
<keyword evidence="2" id="KW-0472">Membrane</keyword>
<proteinExistence type="predicted"/>
<dbReference type="Proteomes" id="UP000663760">
    <property type="component" value="Chromosome 10"/>
</dbReference>
<dbReference type="AlphaFoldDB" id="A0A7I8L343"/>